<evidence type="ECO:0000256" key="6">
    <source>
        <dbReference type="ARBA" id="ARBA00022777"/>
    </source>
</evidence>
<proteinExistence type="predicted"/>
<evidence type="ECO:0000256" key="2">
    <source>
        <dbReference type="ARBA" id="ARBA00012438"/>
    </source>
</evidence>
<feature type="transmembrane region" description="Helical" evidence="8">
    <location>
        <begin position="262"/>
        <end position="284"/>
    </location>
</feature>
<keyword evidence="8" id="KW-1133">Transmembrane helix</keyword>
<feature type="transmembrane region" description="Helical" evidence="8">
    <location>
        <begin position="102"/>
        <end position="123"/>
    </location>
</feature>
<dbReference type="NCBIfam" id="TIGR02916">
    <property type="entry name" value="PEP_his_kin"/>
    <property type="match status" value="1"/>
</dbReference>
<keyword evidence="8" id="KW-0472">Membrane</keyword>
<dbReference type="InterPro" id="IPR005467">
    <property type="entry name" value="His_kinase_dom"/>
</dbReference>
<dbReference type="OrthoDB" id="9785691at2"/>
<dbReference type="PANTHER" id="PTHR44936:SF10">
    <property type="entry name" value="SENSOR PROTEIN RSTB"/>
    <property type="match status" value="1"/>
</dbReference>
<dbReference type="STRING" id="619304.SAMN05421760_1011057"/>
<dbReference type="InterPro" id="IPR050980">
    <property type="entry name" value="2C_sensor_his_kinase"/>
</dbReference>
<evidence type="ECO:0000259" key="9">
    <source>
        <dbReference type="PROSITE" id="PS50109"/>
    </source>
</evidence>
<evidence type="ECO:0000313" key="11">
    <source>
        <dbReference type="Proteomes" id="UP000185999"/>
    </source>
</evidence>
<evidence type="ECO:0000256" key="3">
    <source>
        <dbReference type="ARBA" id="ARBA00022553"/>
    </source>
</evidence>
<dbReference type="PANTHER" id="PTHR44936">
    <property type="entry name" value="SENSOR PROTEIN CREC"/>
    <property type="match status" value="1"/>
</dbReference>
<dbReference type="EMBL" id="FTOE01000001">
    <property type="protein sequence ID" value="SIS47938.1"/>
    <property type="molecule type" value="Genomic_DNA"/>
</dbReference>
<dbReference type="Pfam" id="PF02518">
    <property type="entry name" value="HATPase_c"/>
    <property type="match status" value="1"/>
</dbReference>
<dbReference type="PROSITE" id="PS50109">
    <property type="entry name" value="HIS_KIN"/>
    <property type="match status" value="1"/>
</dbReference>
<dbReference type="CDD" id="cd00082">
    <property type="entry name" value="HisKA"/>
    <property type="match status" value="1"/>
</dbReference>
<feature type="domain" description="Histidine kinase" evidence="9">
    <location>
        <begin position="482"/>
        <end position="685"/>
    </location>
</feature>
<dbReference type="Proteomes" id="UP000185999">
    <property type="component" value="Unassembled WGS sequence"/>
</dbReference>
<dbReference type="InterPro" id="IPR003661">
    <property type="entry name" value="HisK_dim/P_dom"/>
</dbReference>
<dbReference type="SUPFAM" id="SSF55874">
    <property type="entry name" value="ATPase domain of HSP90 chaperone/DNA topoisomerase II/histidine kinase"/>
    <property type="match status" value="1"/>
</dbReference>
<protein>
    <recommendedName>
        <fullName evidence="2">histidine kinase</fullName>
        <ecNumber evidence="2">2.7.13.3</ecNumber>
    </recommendedName>
</protein>
<evidence type="ECO:0000256" key="5">
    <source>
        <dbReference type="ARBA" id="ARBA00022741"/>
    </source>
</evidence>
<evidence type="ECO:0000256" key="4">
    <source>
        <dbReference type="ARBA" id="ARBA00022679"/>
    </source>
</evidence>
<feature type="transmembrane region" description="Helical" evidence="8">
    <location>
        <begin position="135"/>
        <end position="152"/>
    </location>
</feature>
<dbReference type="InterPro" id="IPR029016">
    <property type="entry name" value="GAF-like_dom_sf"/>
</dbReference>
<dbReference type="AlphaFoldDB" id="A0A1N7JF55"/>
<feature type="transmembrane region" description="Helical" evidence="8">
    <location>
        <begin position="6"/>
        <end position="25"/>
    </location>
</feature>
<dbReference type="SUPFAM" id="SSF55781">
    <property type="entry name" value="GAF domain-like"/>
    <property type="match status" value="1"/>
</dbReference>
<dbReference type="SMART" id="SM00387">
    <property type="entry name" value="HATPase_c"/>
    <property type="match status" value="1"/>
</dbReference>
<organism evidence="10 11">
    <name type="scientific">Neptunomonas antarctica</name>
    <dbReference type="NCBI Taxonomy" id="619304"/>
    <lineage>
        <taxon>Bacteria</taxon>
        <taxon>Pseudomonadati</taxon>
        <taxon>Pseudomonadota</taxon>
        <taxon>Gammaproteobacteria</taxon>
        <taxon>Oceanospirillales</taxon>
        <taxon>Oceanospirillaceae</taxon>
        <taxon>Neptunomonas</taxon>
    </lineage>
</organism>
<evidence type="ECO:0000256" key="1">
    <source>
        <dbReference type="ARBA" id="ARBA00000085"/>
    </source>
</evidence>
<comment type="catalytic activity">
    <reaction evidence="1">
        <text>ATP + protein L-histidine = ADP + protein N-phospho-L-histidine.</text>
        <dbReference type="EC" id="2.7.13.3"/>
    </reaction>
</comment>
<dbReference type="GO" id="GO:0005886">
    <property type="term" value="C:plasma membrane"/>
    <property type="evidence" value="ECO:0007669"/>
    <property type="project" value="UniProtKB-SubCell"/>
</dbReference>
<keyword evidence="3" id="KW-0597">Phosphoprotein</keyword>
<dbReference type="Gene3D" id="3.30.565.10">
    <property type="entry name" value="Histidine kinase-like ATPase, C-terminal domain"/>
    <property type="match status" value="1"/>
</dbReference>
<keyword evidence="6 10" id="KW-0418">Kinase</keyword>
<feature type="transmembrane region" description="Helical" evidence="8">
    <location>
        <begin position="63"/>
        <end position="81"/>
    </location>
</feature>
<dbReference type="InterPro" id="IPR003594">
    <property type="entry name" value="HATPase_dom"/>
</dbReference>
<keyword evidence="7" id="KW-0067">ATP-binding</keyword>
<accession>A0A1N7JF55</accession>
<feature type="transmembrane region" description="Helical" evidence="8">
    <location>
        <begin position="37"/>
        <end position="57"/>
    </location>
</feature>
<name>A0A1N7JF55_9GAMM</name>
<keyword evidence="4" id="KW-0808">Transferase</keyword>
<feature type="transmembrane region" description="Helical" evidence="8">
    <location>
        <begin position="232"/>
        <end position="256"/>
    </location>
</feature>
<keyword evidence="11" id="KW-1185">Reference proteome</keyword>
<dbReference type="EC" id="2.7.13.3" evidence="2"/>
<dbReference type="RefSeq" id="WP_054343177.1">
    <property type="nucleotide sequence ID" value="NZ_FTOE01000001.1"/>
</dbReference>
<gene>
    <name evidence="10" type="ORF">SAMN05421760_1011057</name>
</gene>
<sequence length="692" mass="78414">MFESVGFYSYLFAFFGYLILGILLLTSPKADKSGTPIKIATLSTAIWAIVITASYSSSHVPQYAIQVTEIVRNATWFFFLLKIITPNKKDPCSLFKKYVNTPFFLISILIILSIMIILTSSSLQNIMFSNSATDIPLIAWMAFSIIGLLLLEQVYRNSSKDQHWFLKHLCLGLGSIFVYDFFMYADALLFKHLDQQLWEARGIINCIAAPLIATSLIRNPNLALNIQISRKVVFHTATLTGAGIYLVLMSAAGYFIQYYGGTWGSVLQITFLFGAGLLLFVLLFSDKIRASFRVLLSKHFFSYKYDYRDEWQKFTLQLSEMHHETPERICVAIGSLVQSKGGIIWGRDEHSTYQLLTTWEMPPPDISTANLHTISGFFERTEWVIDLDEYRLTPGVYENLSIPEEILDIPNAWLIIPLLFNAEVYGFVLVKHSDIQKNINWEDRDLLKIAGKQAASLLAQHQASQALIQAQQFEAFNRLSAYIVHDLKNILAQQSLIVSNAEKHRHNPEFVDDVFLTVSNSVTRMTRLMEQMRNGMRGTAPVPLDLRLLLKTISHRYEKHLPNPTFIEPDIRVVVFADNEQLSNVFGHIIQNAQEATDTNGQVDVQLTYSANEAIIEIKDDGCGMDEDFIQHRLFKPFDSTKGLTGMGVGVFESREVIRSLGGDIQVKSELGTGTLFKVTLPLYHENPLKPE</sequence>
<dbReference type="GO" id="GO:0005524">
    <property type="term" value="F:ATP binding"/>
    <property type="evidence" value="ECO:0007669"/>
    <property type="project" value="UniProtKB-KW"/>
</dbReference>
<reference evidence="11" key="1">
    <citation type="submission" date="2017-01" db="EMBL/GenBank/DDBJ databases">
        <authorList>
            <person name="Varghese N."/>
            <person name="Submissions S."/>
        </authorList>
    </citation>
    <scope>NUCLEOTIDE SEQUENCE [LARGE SCALE GENOMIC DNA]</scope>
    <source>
        <strain evidence="11">DSM 22306</strain>
    </source>
</reference>
<keyword evidence="8" id="KW-0812">Transmembrane</keyword>
<dbReference type="InterPro" id="IPR036890">
    <property type="entry name" value="HATPase_C_sf"/>
</dbReference>
<evidence type="ECO:0000256" key="8">
    <source>
        <dbReference type="SAM" id="Phobius"/>
    </source>
</evidence>
<evidence type="ECO:0000313" key="10">
    <source>
        <dbReference type="EMBL" id="SIS47938.1"/>
    </source>
</evidence>
<keyword evidence="5" id="KW-0547">Nucleotide-binding</keyword>
<dbReference type="PRINTS" id="PR00344">
    <property type="entry name" value="BCTRLSENSOR"/>
</dbReference>
<dbReference type="Gene3D" id="3.30.450.40">
    <property type="match status" value="1"/>
</dbReference>
<feature type="transmembrane region" description="Helical" evidence="8">
    <location>
        <begin position="164"/>
        <end position="182"/>
    </location>
</feature>
<dbReference type="InterPro" id="IPR004358">
    <property type="entry name" value="Sig_transdc_His_kin-like_C"/>
</dbReference>
<evidence type="ECO:0000256" key="7">
    <source>
        <dbReference type="ARBA" id="ARBA00022840"/>
    </source>
</evidence>
<dbReference type="GO" id="GO:0000155">
    <property type="term" value="F:phosphorelay sensor kinase activity"/>
    <property type="evidence" value="ECO:0007669"/>
    <property type="project" value="InterPro"/>
</dbReference>
<dbReference type="InterPro" id="IPR014265">
    <property type="entry name" value="XrtA/PrsK"/>
</dbReference>